<feature type="domain" description="Acyl-CoA dehydrogenase/oxidase C-terminal" evidence="7">
    <location>
        <begin position="256"/>
        <end position="381"/>
    </location>
</feature>
<dbReference type="InterPro" id="IPR006091">
    <property type="entry name" value="Acyl-CoA_Oxase/DH_mid-dom"/>
</dbReference>
<dbReference type="GO" id="GO:0003995">
    <property type="term" value="F:acyl-CoA dehydrogenase activity"/>
    <property type="evidence" value="ECO:0007669"/>
    <property type="project" value="TreeGrafter"/>
</dbReference>
<comment type="cofactor">
    <cofactor evidence="1 6">
        <name>FAD</name>
        <dbReference type="ChEBI" id="CHEBI:57692"/>
    </cofactor>
</comment>
<dbReference type="Gene3D" id="1.20.140.10">
    <property type="entry name" value="Butyryl-CoA Dehydrogenase, subunit A, domain 3"/>
    <property type="match status" value="1"/>
</dbReference>
<dbReference type="EMBL" id="CP029159">
    <property type="protein sequence ID" value="QKM67749.1"/>
    <property type="molecule type" value="Genomic_DNA"/>
</dbReference>
<dbReference type="Gene3D" id="1.10.540.10">
    <property type="entry name" value="Acyl-CoA dehydrogenase/oxidase, N-terminal domain"/>
    <property type="match status" value="1"/>
</dbReference>
<proteinExistence type="inferred from homology"/>
<evidence type="ECO:0000256" key="2">
    <source>
        <dbReference type="ARBA" id="ARBA00009347"/>
    </source>
</evidence>
<dbReference type="PANTHER" id="PTHR43884">
    <property type="entry name" value="ACYL-COA DEHYDROGENASE"/>
    <property type="match status" value="1"/>
</dbReference>
<dbReference type="PANTHER" id="PTHR43884:SF25">
    <property type="entry name" value="ACYL-COA DEHYDROGENASE YDBM-RELATED"/>
    <property type="match status" value="1"/>
</dbReference>
<dbReference type="Proteomes" id="UP000005940">
    <property type="component" value="Chromosome"/>
</dbReference>
<evidence type="ECO:0000313" key="11">
    <source>
        <dbReference type="Proteomes" id="UP000005940"/>
    </source>
</evidence>
<evidence type="ECO:0000259" key="9">
    <source>
        <dbReference type="Pfam" id="PF02771"/>
    </source>
</evidence>
<dbReference type="Gene3D" id="2.40.110.10">
    <property type="entry name" value="Butyryl-CoA Dehydrogenase, subunit A, domain 2"/>
    <property type="match status" value="1"/>
</dbReference>
<dbReference type="InterPro" id="IPR009075">
    <property type="entry name" value="AcylCo_DH/oxidase_C"/>
</dbReference>
<evidence type="ECO:0000259" key="7">
    <source>
        <dbReference type="Pfam" id="PF00441"/>
    </source>
</evidence>
<evidence type="ECO:0000256" key="3">
    <source>
        <dbReference type="ARBA" id="ARBA00022630"/>
    </source>
</evidence>
<dbReference type="InterPro" id="IPR013786">
    <property type="entry name" value="AcylCoA_DH/ox_N"/>
</dbReference>
<keyword evidence="5 6" id="KW-0560">Oxidoreductase</keyword>
<dbReference type="InterPro" id="IPR037069">
    <property type="entry name" value="AcylCoA_DH/ox_N_sf"/>
</dbReference>
<evidence type="ECO:0000313" key="10">
    <source>
        <dbReference type="EMBL" id="QKM67749.1"/>
    </source>
</evidence>
<gene>
    <name evidence="10" type="ORF">STSU_011785</name>
</gene>
<evidence type="ECO:0000256" key="6">
    <source>
        <dbReference type="RuleBase" id="RU362125"/>
    </source>
</evidence>
<dbReference type="CDD" id="cd00567">
    <property type="entry name" value="ACAD"/>
    <property type="match status" value="1"/>
</dbReference>
<dbReference type="InterPro" id="IPR046373">
    <property type="entry name" value="Acyl-CoA_Oxase/DH_mid-dom_sf"/>
</dbReference>
<dbReference type="GO" id="GO:0050660">
    <property type="term" value="F:flavin adenine dinucleotide binding"/>
    <property type="evidence" value="ECO:0007669"/>
    <property type="project" value="InterPro"/>
</dbReference>
<accession>I2N5E9</accession>
<dbReference type="InterPro" id="IPR036250">
    <property type="entry name" value="AcylCo_DH-like_C"/>
</dbReference>
<evidence type="ECO:0000256" key="4">
    <source>
        <dbReference type="ARBA" id="ARBA00022827"/>
    </source>
</evidence>
<dbReference type="Pfam" id="PF00441">
    <property type="entry name" value="Acyl-CoA_dh_1"/>
    <property type="match status" value="1"/>
</dbReference>
<dbReference type="SUPFAM" id="SSF56645">
    <property type="entry name" value="Acyl-CoA dehydrogenase NM domain-like"/>
    <property type="match status" value="1"/>
</dbReference>
<dbReference type="AlphaFoldDB" id="I2N5E9"/>
<dbReference type="PIRSF" id="PIRSF016578">
    <property type="entry name" value="HsaA"/>
    <property type="match status" value="1"/>
</dbReference>
<dbReference type="SUPFAM" id="SSF47203">
    <property type="entry name" value="Acyl-CoA dehydrogenase C-terminal domain-like"/>
    <property type="match status" value="1"/>
</dbReference>
<evidence type="ECO:0000256" key="1">
    <source>
        <dbReference type="ARBA" id="ARBA00001974"/>
    </source>
</evidence>
<dbReference type="Pfam" id="PF02770">
    <property type="entry name" value="Acyl-CoA_dh_M"/>
    <property type="match status" value="1"/>
</dbReference>
<sequence length="411" mass="42865">MTEQAGSTGGALAGGLTEPVTPEGRTLLEILGRHLPGMASGAGEHDRNGTFPLDLVRSLGADGVLAATVPVEFGGLGVSSVHDVCLAVKRIAEADASVALSLHMQFSRGITMSYEREHGTDTGRPLAERLLRLMGTEKALISGALKDAGGTTELVPAADGGWRLTGRKILVSMAPYATHFVVAAQTRPTSGPPLTASAFLPADSLGLKAPDNWNGMGMRASASTEVLFQDCPVPAADVFLRGPVGVRSDAAMAGQTVSSIGLLGVYAGIAQAARDFTVAGTARRRGEPAAAVRTLIAELDVKLYTLRTALAAALANADHYAYRATDDPDERGRLMMAPFQYAKLIVNRTAASIVEDCMTLVGGASFTANHPLSRHYRDVRAGWFMQPFTYADAVDHLSAHALGTDVAGAAS</sequence>
<keyword evidence="11" id="KW-1185">Reference proteome</keyword>
<dbReference type="InterPro" id="IPR009100">
    <property type="entry name" value="AcylCoA_DH/oxidase_NM_dom_sf"/>
</dbReference>
<feature type="domain" description="Acyl-CoA oxidase/dehydrogenase middle" evidence="8">
    <location>
        <begin position="151"/>
        <end position="231"/>
    </location>
</feature>
<feature type="domain" description="Acyl-CoA dehydrogenase/oxidase N-terminal" evidence="9">
    <location>
        <begin position="41"/>
        <end position="107"/>
    </location>
</feature>
<evidence type="ECO:0000259" key="8">
    <source>
        <dbReference type="Pfam" id="PF02770"/>
    </source>
</evidence>
<evidence type="ECO:0000256" key="5">
    <source>
        <dbReference type="ARBA" id="ARBA00023002"/>
    </source>
</evidence>
<keyword evidence="4 6" id="KW-0274">FAD</keyword>
<dbReference type="RefSeq" id="WP_006346914.1">
    <property type="nucleotide sequence ID" value="NZ_CP029159.1"/>
</dbReference>
<keyword evidence="3 6" id="KW-0285">Flavoprotein</keyword>
<organism evidence="10 11">
    <name type="scientific">Streptomyces tsukubensis (strain DSM 42081 / NBRC 108919 / NRRL 18488 / 9993)</name>
    <dbReference type="NCBI Taxonomy" id="1114943"/>
    <lineage>
        <taxon>Bacteria</taxon>
        <taxon>Bacillati</taxon>
        <taxon>Actinomycetota</taxon>
        <taxon>Actinomycetes</taxon>
        <taxon>Kitasatosporales</taxon>
        <taxon>Streptomycetaceae</taxon>
        <taxon>Streptomyces</taxon>
    </lineage>
</organism>
<dbReference type="Pfam" id="PF02771">
    <property type="entry name" value="Acyl-CoA_dh_N"/>
    <property type="match status" value="1"/>
</dbReference>
<protein>
    <submittedName>
        <fullName evidence="10">Acyl-CoA dehydrogenase</fullName>
    </submittedName>
</protein>
<comment type="similarity">
    <text evidence="2 6">Belongs to the acyl-CoA dehydrogenase family.</text>
</comment>
<reference evidence="10 11" key="1">
    <citation type="journal article" date="2012" name="J. Bacteriol.">
        <title>Draft genome of Streptomyces tsukubaensis NRRL 18488, the producer of the clinically important immunosuppressant tacrolimus (FK506).</title>
        <authorList>
            <person name="Barreiro C."/>
            <person name="Prieto C."/>
            <person name="Sola-Landa A."/>
            <person name="Solera E."/>
            <person name="Martinez-Castro M."/>
            <person name="Perez-Redondo R."/>
            <person name="Garcia-Estrada C."/>
            <person name="Aparicio J.F."/>
            <person name="Fernandez-Martinez L.T."/>
            <person name="Santos-Aberturas J."/>
            <person name="Salehi-Najafabadi Z."/>
            <person name="Rodriguez-Garcia A."/>
            <person name="Tauch A."/>
            <person name="Martin J.F."/>
        </authorList>
    </citation>
    <scope>NUCLEOTIDE SEQUENCE [LARGE SCALE GENOMIC DNA]</scope>
    <source>
        <strain evidence="11">DSM 42081 / NBRC 108919 / NRRL 18488 / 9993</strain>
    </source>
</reference>
<name>I2N5E9_STRT9</name>